<proteinExistence type="predicted"/>
<dbReference type="EMBL" id="CM010724">
    <property type="protein sequence ID" value="RZC81786.1"/>
    <property type="molecule type" value="Genomic_DNA"/>
</dbReference>
<sequence length="59" mass="7025">FSSFFLLLTIAITTAKTIESRNQIESIFMNTLVLDSWFWRQNLLVAIYIRVPRDHFLPH</sequence>
<feature type="signal peptide" evidence="1">
    <location>
        <begin position="1"/>
        <end position="15"/>
    </location>
</feature>
<protein>
    <submittedName>
        <fullName evidence="2">Uncharacterized protein</fullName>
    </submittedName>
</protein>
<feature type="non-terminal residue" evidence="2">
    <location>
        <position position="1"/>
    </location>
</feature>
<dbReference type="AlphaFoldDB" id="A0A4Y7L983"/>
<evidence type="ECO:0000313" key="2">
    <source>
        <dbReference type="EMBL" id="RZC81786.1"/>
    </source>
</evidence>
<keyword evidence="3" id="KW-1185">Reference proteome</keyword>
<accession>A0A4Y7L983</accession>
<gene>
    <name evidence="2" type="ORF">C5167_044353</name>
</gene>
<name>A0A4Y7L983_PAPSO</name>
<feature type="chain" id="PRO_5021209363" evidence="1">
    <location>
        <begin position="16"/>
        <end position="59"/>
    </location>
</feature>
<organism evidence="2 3">
    <name type="scientific">Papaver somniferum</name>
    <name type="common">Opium poppy</name>
    <dbReference type="NCBI Taxonomy" id="3469"/>
    <lineage>
        <taxon>Eukaryota</taxon>
        <taxon>Viridiplantae</taxon>
        <taxon>Streptophyta</taxon>
        <taxon>Embryophyta</taxon>
        <taxon>Tracheophyta</taxon>
        <taxon>Spermatophyta</taxon>
        <taxon>Magnoliopsida</taxon>
        <taxon>Ranunculales</taxon>
        <taxon>Papaveraceae</taxon>
        <taxon>Papaveroideae</taxon>
        <taxon>Papaver</taxon>
    </lineage>
</organism>
<keyword evidence="1" id="KW-0732">Signal</keyword>
<evidence type="ECO:0000256" key="1">
    <source>
        <dbReference type="SAM" id="SignalP"/>
    </source>
</evidence>
<dbReference type="Proteomes" id="UP000316621">
    <property type="component" value="Chromosome 10"/>
</dbReference>
<evidence type="ECO:0000313" key="3">
    <source>
        <dbReference type="Proteomes" id="UP000316621"/>
    </source>
</evidence>
<dbReference type="Gramene" id="RZC81786">
    <property type="protein sequence ID" value="RZC81786"/>
    <property type="gene ID" value="C5167_044353"/>
</dbReference>
<reference evidence="2 3" key="1">
    <citation type="journal article" date="2018" name="Science">
        <title>The opium poppy genome and morphinan production.</title>
        <authorList>
            <person name="Guo L."/>
            <person name="Winzer T."/>
            <person name="Yang X."/>
            <person name="Li Y."/>
            <person name="Ning Z."/>
            <person name="He Z."/>
            <person name="Teodor R."/>
            <person name="Lu Y."/>
            <person name="Bowser T.A."/>
            <person name="Graham I.A."/>
            <person name="Ye K."/>
        </authorList>
    </citation>
    <scope>NUCLEOTIDE SEQUENCE [LARGE SCALE GENOMIC DNA]</scope>
    <source>
        <strain evidence="3">cv. HN1</strain>
        <tissue evidence="2">Leaves</tissue>
    </source>
</reference>